<organism evidence="3 4">
    <name type="scientific">Polarella glacialis</name>
    <name type="common">Dinoflagellate</name>
    <dbReference type="NCBI Taxonomy" id="89957"/>
    <lineage>
        <taxon>Eukaryota</taxon>
        <taxon>Sar</taxon>
        <taxon>Alveolata</taxon>
        <taxon>Dinophyceae</taxon>
        <taxon>Suessiales</taxon>
        <taxon>Suessiaceae</taxon>
        <taxon>Polarella</taxon>
    </lineage>
</organism>
<feature type="region of interest" description="Disordered" evidence="1">
    <location>
        <begin position="625"/>
        <end position="655"/>
    </location>
</feature>
<dbReference type="EMBL" id="CAJNNW010026507">
    <property type="protein sequence ID" value="CAE8685943.1"/>
    <property type="molecule type" value="Genomic_DNA"/>
</dbReference>
<dbReference type="AlphaFoldDB" id="A0A813JW34"/>
<name>A0A813JW34_POLGL</name>
<gene>
    <name evidence="3" type="ORF">PGLA2088_LOCUS24732</name>
</gene>
<dbReference type="SUPFAM" id="SSF103473">
    <property type="entry name" value="MFS general substrate transporter"/>
    <property type="match status" value="1"/>
</dbReference>
<feature type="transmembrane region" description="Helical" evidence="2">
    <location>
        <begin position="488"/>
        <end position="517"/>
    </location>
</feature>
<feature type="transmembrane region" description="Helical" evidence="2">
    <location>
        <begin position="125"/>
        <end position="146"/>
    </location>
</feature>
<feature type="transmembrane region" description="Helical" evidence="2">
    <location>
        <begin position="193"/>
        <end position="213"/>
    </location>
</feature>
<reference evidence="3" key="1">
    <citation type="submission" date="2021-02" db="EMBL/GenBank/DDBJ databases">
        <authorList>
            <person name="Dougan E. K."/>
            <person name="Rhodes N."/>
            <person name="Thang M."/>
            <person name="Chan C."/>
        </authorList>
    </citation>
    <scope>NUCLEOTIDE SEQUENCE</scope>
</reference>
<keyword evidence="2" id="KW-1133">Transmembrane helix</keyword>
<evidence type="ECO:0000256" key="1">
    <source>
        <dbReference type="SAM" id="MobiDB-lite"/>
    </source>
</evidence>
<feature type="transmembrane region" description="Helical" evidence="2">
    <location>
        <begin position="225"/>
        <end position="243"/>
    </location>
</feature>
<feature type="transmembrane region" description="Helical" evidence="2">
    <location>
        <begin position="152"/>
        <end position="173"/>
    </location>
</feature>
<feature type="transmembrane region" description="Helical" evidence="2">
    <location>
        <begin position="360"/>
        <end position="381"/>
    </location>
</feature>
<protein>
    <submittedName>
        <fullName evidence="3">Uncharacterized protein</fullName>
    </submittedName>
</protein>
<evidence type="ECO:0000313" key="4">
    <source>
        <dbReference type="Proteomes" id="UP000626109"/>
    </source>
</evidence>
<evidence type="ECO:0000256" key="2">
    <source>
        <dbReference type="SAM" id="Phobius"/>
    </source>
</evidence>
<comment type="caution">
    <text evidence="3">The sequence shown here is derived from an EMBL/GenBank/DDBJ whole genome shotgun (WGS) entry which is preliminary data.</text>
</comment>
<dbReference type="Gene3D" id="1.20.1250.20">
    <property type="entry name" value="MFS general substrate transporter like domains"/>
    <property type="match status" value="1"/>
</dbReference>
<feature type="transmembrane region" description="Helical" evidence="2">
    <location>
        <begin position="53"/>
        <end position="70"/>
    </location>
</feature>
<feature type="transmembrane region" description="Helical" evidence="2">
    <location>
        <begin position="331"/>
        <end position="348"/>
    </location>
</feature>
<keyword evidence="2" id="KW-0812">Transmembrane</keyword>
<dbReference type="Pfam" id="PF13347">
    <property type="entry name" value="MFS_2"/>
    <property type="match status" value="1"/>
</dbReference>
<accession>A0A813JW34</accession>
<dbReference type="Proteomes" id="UP000626109">
    <property type="component" value="Unassembled WGS sequence"/>
</dbReference>
<keyword evidence="2" id="KW-0472">Membrane</keyword>
<proteinExistence type="predicted"/>
<sequence length="673" mass="72233">MTHALNKSPDGVEESGPPDAASGICCGPCSRLYAKLLEPQGPSNHSLLRKARFALSLTGLVVVFAVEGVAKDVYVEKFGLDPTIVGIIIVGMSFWSPVQDLLMGQLQDQQALAYCFPPSRWGRRAPWLLTHASLAAVAASVTYVPPSGVSPYVWLVLVKLAAMWGCCGSLIAFDAARQEIYPFTEERIVVEGLCKYTGMIGGAGGGLVVFVMLGTPAAFQTRLLLVAYTLLFALVGLVAVPVFREARSYVPSTDKASMGPGSGSASADAETISKSSLKKTAGQLLGTLNVLWEALPLSFRWLLQLCRRNTGARSDEKPANLALRHLLAMKFWNGAYFASIGTVLLYYVTYVLRLGKLERAFVLAGVGAAAGTTEVVMTLFYMWCFGQSAGHTDPKGTADRRLLIAATSFRVLHAGVTLVLIGLLPASVPLFVVWTVLSRICLSCFSFWRVSAQCWLVDEDCYGSEIGADGKAAVRGSGSEGRNMREGVVFSALAMCQNFSAAIFFSATFLGLGFAGLETKNCESLCQTSASSAFDLSASSCEEDCFRSVVDGQPDALRFYIRAVIGFWAPFCELNIAYHTFSFPIKGSRLRNLYSAVSAGRDSDKHDQQRAAQPLAAQVFGNDQGSASQFSPHAEGRTEFSGAMPVPTARRSSAKSSRATPKCLACLPLGSWH</sequence>
<dbReference type="InterPro" id="IPR036259">
    <property type="entry name" value="MFS_trans_sf"/>
</dbReference>
<evidence type="ECO:0000313" key="3">
    <source>
        <dbReference type="EMBL" id="CAE8685943.1"/>
    </source>
</evidence>